<sequence>MTDNQQPHLPPARRYGGASFETLAVAPLLGDGYSYDKATLEEIARSYEDLGDSYSLDQTRARLIAQTQPPGLDFSSVGNAELFRNSGRSLLDSLNQCEQFCRHQATKYREALKKYSAAEDAHSSEIHNSGGSL</sequence>
<name>A0ABW5GZJ7_9PSEU</name>
<dbReference type="RefSeq" id="WP_378299529.1">
    <property type="nucleotide sequence ID" value="NZ_JBHUKS010000002.1"/>
</dbReference>
<dbReference type="InterPro" id="IPR000084">
    <property type="entry name" value="PE-PGRS_N"/>
</dbReference>
<evidence type="ECO:0000313" key="2">
    <source>
        <dbReference type="EMBL" id="MFD2465992.1"/>
    </source>
</evidence>
<protein>
    <submittedName>
        <fullName evidence="2">PE domain-containing protein</fullName>
    </submittedName>
</protein>
<dbReference type="Pfam" id="PF00934">
    <property type="entry name" value="PE"/>
    <property type="match status" value="1"/>
</dbReference>
<dbReference type="Gene3D" id="1.10.287.850">
    <property type="entry name" value="HP0062-like domain"/>
    <property type="match status" value="1"/>
</dbReference>
<keyword evidence="3" id="KW-1185">Reference proteome</keyword>
<feature type="domain" description="PE" evidence="1">
    <location>
        <begin position="38"/>
        <end position="121"/>
    </location>
</feature>
<dbReference type="EMBL" id="JBHUKS010000002">
    <property type="protein sequence ID" value="MFD2465992.1"/>
    <property type="molecule type" value="Genomic_DNA"/>
</dbReference>
<gene>
    <name evidence="2" type="ORF">ACFSVL_01230</name>
</gene>
<proteinExistence type="predicted"/>
<dbReference type="Proteomes" id="UP001597483">
    <property type="component" value="Unassembled WGS sequence"/>
</dbReference>
<reference evidence="3" key="1">
    <citation type="journal article" date="2019" name="Int. J. Syst. Evol. Microbiol.">
        <title>The Global Catalogue of Microorganisms (GCM) 10K type strain sequencing project: providing services to taxonomists for standard genome sequencing and annotation.</title>
        <authorList>
            <consortium name="The Broad Institute Genomics Platform"/>
            <consortium name="The Broad Institute Genome Sequencing Center for Infectious Disease"/>
            <person name="Wu L."/>
            <person name="Ma J."/>
        </authorList>
    </citation>
    <scope>NUCLEOTIDE SEQUENCE [LARGE SCALE GENOMIC DNA]</scope>
    <source>
        <strain evidence="3">CGMCC 4.7641</strain>
    </source>
</reference>
<evidence type="ECO:0000259" key="1">
    <source>
        <dbReference type="Pfam" id="PF00934"/>
    </source>
</evidence>
<comment type="caution">
    <text evidence="2">The sequence shown here is derived from an EMBL/GenBank/DDBJ whole genome shotgun (WGS) entry which is preliminary data.</text>
</comment>
<organism evidence="2 3">
    <name type="scientific">Amycolatopsis silviterrae</name>
    <dbReference type="NCBI Taxonomy" id="1656914"/>
    <lineage>
        <taxon>Bacteria</taxon>
        <taxon>Bacillati</taxon>
        <taxon>Actinomycetota</taxon>
        <taxon>Actinomycetes</taxon>
        <taxon>Pseudonocardiales</taxon>
        <taxon>Pseudonocardiaceae</taxon>
        <taxon>Amycolatopsis</taxon>
    </lineage>
</organism>
<evidence type="ECO:0000313" key="3">
    <source>
        <dbReference type="Proteomes" id="UP001597483"/>
    </source>
</evidence>
<accession>A0ABW5GZJ7</accession>